<dbReference type="Proteomes" id="UP001231941">
    <property type="component" value="Unassembled WGS sequence"/>
</dbReference>
<organism evidence="1 2">
    <name type="scientific">Chengkuizengella axinellae</name>
    <dbReference type="NCBI Taxonomy" id="3064388"/>
    <lineage>
        <taxon>Bacteria</taxon>
        <taxon>Bacillati</taxon>
        <taxon>Bacillota</taxon>
        <taxon>Bacilli</taxon>
        <taxon>Bacillales</taxon>
        <taxon>Paenibacillaceae</taxon>
        <taxon>Chengkuizengella</taxon>
    </lineage>
</organism>
<proteinExistence type="predicted"/>
<evidence type="ECO:0000313" key="2">
    <source>
        <dbReference type="Proteomes" id="UP001231941"/>
    </source>
</evidence>
<name>A0ABT9J100_9BACL</name>
<protein>
    <submittedName>
        <fullName evidence="1">Uncharacterized protein</fullName>
    </submittedName>
</protein>
<comment type="caution">
    <text evidence="1">The sequence shown here is derived from an EMBL/GenBank/DDBJ whole genome shotgun (WGS) entry which is preliminary data.</text>
</comment>
<gene>
    <name evidence="1" type="ORF">Q5Y73_14405</name>
</gene>
<dbReference type="RefSeq" id="WP_305992610.1">
    <property type="nucleotide sequence ID" value="NZ_JAVAMP010000007.1"/>
</dbReference>
<accession>A0ABT9J100</accession>
<sequence length="97" mass="10820">MKALYNKLFKKNHVGIDNNVVEESTNHGLSNNGSISFFINIGSLTSFKIGKQVYAHHNVLHSTITDVMITVPLERVNIIPSANNHYPFLIELVDGDN</sequence>
<keyword evidence="2" id="KW-1185">Reference proteome</keyword>
<evidence type="ECO:0000313" key="1">
    <source>
        <dbReference type="EMBL" id="MDP5275299.1"/>
    </source>
</evidence>
<reference evidence="1 2" key="1">
    <citation type="submission" date="2023-08" db="EMBL/GenBank/DDBJ databases">
        <authorList>
            <person name="Park J.-S."/>
        </authorList>
    </citation>
    <scope>NUCLEOTIDE SEQUENCE [LARGE SCALE GENOMIC DNA]</scope>
    <source>
        <strain evidence="1 2">2205SS18-9</strain>
    </source>
</reference>
<dbReference type="EMBL" id="JAVAMP010000007">
    <property type="protein sequence ID" value="MDP5275299.1"/>
    <property type="molecule type" value="Genomic_DNA"/>
</dbReference>